<keyword evidence="4" id="KW-0482">Metalloprotease</keyword>
<keyword evidence="3" id="KW-0378">Hydrolase</keyword>
<name>A0A9X1U360_9FLAO</name>
<dbReference type="GO" id="GO:0008237">
    <property type="term" value="F:metallopeptidase activity"/>
    <property type="evidence" value="ECO:0007669"/>
    <property type="project" value="UniProtKB-KW"/>
</dbReference>
<gene>
    <name evidence="5" type="ORF">K8344_04235</name>
</gene>
<dbReference type="AlphaFoldDB" id="A0A9X1U360"/>
<evidence type="ECO:0000256" key="3">
    <source>
        <dbReference type="ARBA" id="ARBA00022801"/>
    </source>
</evidence>
<keyword evidence="6" id="KW-1185">Reference proteome</keyword>
<dbReference type="PANTHER" id="PTHR31817">
    <property type="match status" value="1"/>
</dbReference>
<dbReference type="SMART" id="SM01154">
    <property type="entry name" value="DUF1704"/>
    <property type="match status" value="1"/>
</dbReference>
<dbReference type="RefSeq" id="WP_237607019.1">
    <property type="nucleotide sequence ID" value="NZ_JAIRBB010000002.1"/>
</dbReference>
<protein>
    <submittedName>
        <fullName evidence="5">Flavohemoglobin expression-modulating QEGLA motif protein</fullName>
    </submittedName>
</protein>
<sequence length="611" mass="70128">MKINPQIEIENFIGELKNGERTVKSLAHDGFLFLEHDVPFLLIYRKKPNDKATLRLAKTAASYLIIGENNAEYFSVVIKQLTQKMSARFGSFFLMEIYSGSSKSTEFIIRGPAHKLPVSLEVLREALTNIESTTYGVKLGAKIEQTKQRQQDSEKALLDIETIKDCGGTLIGLEIPPVYRDTEGEVFPIYFRQFQESLAVAIQKSVFEFIRVQTSSNLANYYALGKRQIHEEVFKMDRVLTQIENSYQFLLLVAPVNIQNIREVFFESNFKKVEPYHYRLLPIDPDILKRKLYNLEIDQIDDPALSYLFHEKREELDQQLTMLKERGSKNFFYSSVRLYKGLDTDVLTEAELILQHISEEEENAKNNELSATDFAKMAQAEFDYFREQDPNYKCKVHIRNDVNVMMVSNGELYLPSDYTLSHKEAEALIQHEIGTHALTHYNGKQQPLSQLSVGFADYDPLQEGIAVLSEYLSGGLSANRLRLLAGRVVAGAALMDNADFKEVFNLLHKTYNFSKERAFNITSRMFQGGGFLKDIIYLKGLMQLRDYLNDGGDLEFLLAGKFALKHVPMITDLTARNLLQPPRLKPRYLKSNHFNQRINNIKQGISLFKLI</sequence>
<dbReference type="InterPro" id="IPR012548">
    <property type="entry name" value="MATCAP"/>
</dbReference>
<dbReference type="PANTHER" id="PTHR31817:SF0">
    <property type="entry name" value="CHROMOSOME UNDETERMINED SCAFFOLD_67, WHOLE GENOME SHOTGUN SEQUENCE"/>
    <property type="match status" value="1"/>
</dbReference>
<evidence type="ECO:0000313" key="6">
    <source>
        <dbReference type="Proteomes" id="UP001139462"/>
    </source>
</evidence>
<accession>A0A9X1U360</accession>
<dbReference type="EMBL" id="JAIRBB010000002">
    <property type="protein sequence ID" value="MCG2430319.1"/>
    <property type="molecule type" value="Genomic_DNA"/>
</dbReference>
<dbReference type="GO" id="GO:0006508">
    <property type="term" value="P:proteolysis"/>
    <property type="evidence" value="ECO:0007669"/>
    <property type="project" value="UniProtKB-KW"/>
</dbReference>
<comment type="caution">
    <text evidence="5">The sequence shown here is derived from an EMBL/GenBank/DDBJ whole genome shotgun (WGS) entry which is preliminary data.</text>
</comment>
<comment type="cofactor">
    <cofactor evidence="1">
        <name>Zn(2+)</name>
        <dbReference type="ChEBI" id="CHEBI:29105"/>
    </cofactor>
</comment>
<dbReference type="Pfam" id="PF08014">
    <property type="entry name" value="MATCAP"/>
    <property type="match status" value="1"/>
</dbReference>
<evidence type="ECO:0000256" key="4">
    <source>
        <dbReference type="ARBA" id="ARBA00023049"/>
    </source>
</evidence>
<proteinExistence type="predicted"/>
<reference evidence="5" key="1">
    <citation type="submission" date="2021-09" db="EMBL/GenBank/DDBJ databases">
        <title>Genome of Aequorivita sp. strain F64183.</title>
        <authorList>
            <person name="Wang Y."/>
        </authorList>
    </citation>
    <scope>NUCLEOTIDE SEQUENCE</scope>
    <source>
        <strain evidence="5">F64183</strain>
    </source>
</reference>
<evidence type="ECO:0000256" key="1">
    <source>
        <dbReference type="ARBA" id="ARBA00001947"/>
    </source>
</evidence>
<keyword evidence="2" id="KW-0645">Protease</keyword>
<organism evidence="5 6">
    <name type="scientific">Aequorivita xiaoshiensis</name>
    <dbReference type="NCBI Taxonomy" id="2874476"/>
    <lineage>
        <taxon>Bacteria</taxon>
        <taxon>Pseudomonadati</taxon>
        <taxon>Bacteroidota</taxon>
        <taxon>Flavobacteriia</taxon>
        <taxon>Flavobacteriales</taxon>
        <taxon>Flavobacteriaceae</taxon>
        <taxon>Aequorivita</taxon>
    </lineage>
</organism>
<evidence type="ECO:0000313" key="5">
    <source>
        <dbReference type="EMBL" id="MCG2430319.1"/>
    </source>
</evidence>
<dbReference type="GO" id="GO:0080164">
    <property type="term" value="P:regulation of nitric oxide metabolic process"/>
    <property type="evidence" value="ECO:0007669"/>
    <property type="project" value="TreeGrafter"/>
</dbReference>
<dbReference type="Proteomes" id="UP001139462">
    <property type="component" value="Unassembled WGS sequence"/>
</dbReference>
<evidence type="ECO:0000256" key="2">
    <source>
        <dbReference type="ARBA" id="ARBA00022670"/>
    </source>
</evidence>